<evidence type="ECO:0000313" key="1">
    <source>
        <dbReference type="EMBL" id="NIX77017.1"/>
    </source>
</evidence>
<keyword evidence="2" id="KW-1185">Reference proteome</keyword>
<sequence length="250" mass="27222">MRTGQQRMLADLRHRIDRLEHGHRRRAALPFGIEPVDGHLPGGGLALGALHEWIEAGPAAEFAGAATLFVAGVAARLNGTVLWCLNRRDLFAPGLMRAGLHPDRVIYAETFRERDVLAAMEEGLHEKGLAAVIGEVTRLGLTASRRLQLAAEASGVPAFVLRRWWNVAEKELASLPSAAMTRWRISPHSSLAPPAPGLGRARWHVELLRCRGGEPHSWILEACDEKGRLALPSDVADRPDQTPARRAAAG</sequence>
<dbReference type="Gene3D" id="3.40.50.300">
    <property type="entry name" value="P-loop containing nucleotide triphosphate hydrolases"/>
    <property type="match status" value="1"/>
</dbReference>
<organism evidence="1 2">
    <name type="scientific">Microvirga terricola</name>
    <dbReference type="NCBI Taxonomy" id="2719797"/>
    <lineage>
        <taxon>Bacteria</taxon>
        <taxon>Pseudomonadati</taxon>
        <taxon>Pseudomonadota</taxon>
        <taxon>Alphaproteobacteria</taxon>
        <taxon>Hyphomicrobiales</taxon>
        <taxon>Methylobacteriaceae</taxon>
        <taxon>Microvirga</taxon>
    </lineage>
</organism>
<dbReference type="EMBL" id="JAATJS010000003">
    <property type="protein sequence ID" value="NIX77017.1"/>
    <property type="molecule type" value="Genomic_DNA"/>
</dbReference>
<dbReference type="RefSeq" id="WP_167672909.1">
    <property type="nucleotide sequence ID" value="NZ_JAATJS010000003.1"/>
</dbReference>
<dbReference type="Proteomes" id="UP000707352">
    <property type="component" value="Unassembled WGS sequence"/>
</dbReference>
<proteinExistence type="predicted"/>
<accession>A0ABX0VBG6</accession>
<dbReference type="InterPro" id="IPR017026">
    <property type="entry name" value="ImuA"/>
</dbReference>
<dbReference type="InterPro" id="IPR027417">
    <property type="entry name" value="P-loop_NTPase"/>
</dbReference>
<reference evidence="1 2" key="1">
    <citation type="submission" date="2020-03" db="EMBL/GenBank/DDBJ databases">
        <title>The genome sequence of Microvirga sp. c23x22.</title>
        <authorList>
            <person name="Zhang X."/>
        </authorList>
    </citation>
    <scope>NUCLEOTIDE SEQUENCE [LARGE SCALE GENOMIC DNA]</scope>
    <source>
        <strain evidence="2">c23x22</strain>
    </source>
</reference>
<dbReference type="PIRSF" id="PIRSF034285">
    <property type="entry name" value="UCP034285"/>
    <property type="match status" value="1"/>
</dbReference>
<protein>
    <submittedName>
        <fullName evidence="1">Damage-inducible mutagenesis protein</fullName>
    </submittedName>
</protein>
<name>A0ABX0VBG6_9HYPH</name>
<dbReference type="SUPFAM" id="SSF52540">
    <property type="entry name" value="P-loop containing nucleoside triphosphate hydrolases"/>
    <property type="match status" value="1"/>
</dbReference>
<comment type="caution">
    <text evidence="1">The sequence shown here is derived from an EMBL/GenBank/DDBJ whole genome shotgun (WGS) entry which is preliminary data.</text>
</comment>
<evidence type="ECO:0000313" key="2">
    <source>
        <dbReference type="Proteomes" id="UP000707352"/>
    </source>
</evidence>
<gene>
    <name evidence="1" type="ORF">HB375_10385</name>
</gene>